<dbReference type="EMBL" id="JBJKFK010000052">
    <property type="protein sequence ID" value="KAL3320431.1"/>
    <property type="molecule type" value="Genomic_DNA"/>
</dbReference>
<evidence type="ECO:0000259" key="9">
    <source>
        <dbReference type="PROSITE" id="PS50157"/>
    </source>
</evidence>
<dbReference type="Gene3D" id="3.30.160.60">
    <property type="entry name" value="Classic Zinc Finger"/>
    <property type="match status" value="2"/>
</dbReference>
<evidence type="ECO:0000256" key="7">
    <source>
        <dbReference type="PROSITE-ProRule" id="PRU00042"/>
    </source>
</evidence>
<keyword evidence="11" id="KW-1185">Reference proteome</keyword>
<evidence type="ECO:0000256" key="2">
    <source>
        <dbReference type="ARBA" id="ARBA00022723"/>
    </source>
</evidence>
<dbReference type="PANTHER" id="PTHR16515">
    <property type="entry name" value="PR DOMAIN ZINC FINGER PROTEIN"/>
    <property type="match status" value="1"/>
</dbReference>
<comment type="subcellular location">
    <subcellularLocation>
        <location evidence="1">Nucleus</location>
    </subcellularLocation>
</comment>
<evidence type="ECO:0000256" key="8">
    <source>
        <dbReference type="SAM" id="MobiDB-lite"/>
    </source>
</evidence>
<evidence type="ECO:0000256" key="3">
    <source>
        <dbReference type="ARBA" id="ARBA00022737"/>
    </source>
</evidence>
<dbReference type="SMART" id="SM00355">
    <property type="entry name" value="ZnF_C2H2"/>
    <property type="match status" value="4"/>
</dbReference>
<accession>A0ABD2QLM3</accession>
<evidence type="ECO:0000256" key="6">
    <source>
        <dbReference type="ARBA" id="ARBA00023242"/>
    </source>
</evidence>
<keyword evidence="5" id="KW-0862">Zinc</keyword>
<dbReference type="GO" id="GO:0005634">
    <property type="term" value="C:nucleus"/>
    <property type="evidence" value="ECO:0007669"/>
    <property type="project" value="UniProtKB-SubCell"/>
</dbReference>
<feature type="domain" description="C2H2-type" evidence="9">
    <location>
        <begin position="274"/>
        <end position="301"/>
    </location>
</feature>
<keyword evidence="6" id="KW-0539">Nucleus</keyword>
<evidence type="ECO:0000256" key="1">
    <source>
        <dbReference type="ARBA" id="ARBA00004123"/>
    </source>
</evidence>
<keyword evidence="3" id="KW-0677">Repeat</keyword>
<evidence type="ECO:0000313" key="10">
    <source>
        <dbReference type="EMBL" id="KAL3320431.1"/>
    </source>
</evidence>
<comment type="caution">
    <text evidence="10">The sequence shown here is derived from an EMBL/GenBank/DDBJ whole genome shotgun (WGS) entry which is preliminary data.</text>
</comment>
<evidence type="ECO:0000256" key="5">
    <source>
        <dbReference type="ARBA" id="ARBA00022833"/>
    </source>
</evidence>
<dbReference type="AlphaFoldDB" id="A0ABD2QLM3"/>
<keyword evidence="4 7" id="KW-0863">Zinc-finger</keyword>
<dbReference type="Pfam" id="PF13894">
    <property type="entry name" value="zf-C2H2_4"/>
    <property type="match status" value="1"/>
</dbReference>
<sequence length="309" mass="35114">MQSKTEPKIANVSPKPRLAATRLTNACLSNVRGSCEESKTVSLKSSPIKKKTIQILSCSGSTNKAQIELLNGKKVVRIIRSTKVPCDSAPTQKIDNRNEELTLNLEKLEPNSQGPIFLNTWSSLASSASSSQVGTPQAPNDPSTFDSGLDQETSSMSSGPMPFNNGPSFTKTARMLKCNECQKYYRNQYSLRHHICLKRKDVWRKGDVPTRLIDGKLIYYCPTCMKPFRWLGNLTRHFYVHTGQRFFKCEMCNKEFFSAYQVRRHMNSHTGLRFKCEICAKPFTCKYACAWHTRQHYNPERAADLVPKR</sequence>
<feature type="compositionally biased region" description="Polar residues" evidence="8">
    <location>
        <begin position="132"/>
        <end position="158"/>
    </location>
</feature>
<proteinExistence type="predicted"/>
<dbReference type="PROSITE" id="PS50157">
    <property type="entry name" value="ZINC_FINGER_C2H2_2"/>
    <property type="match status" value="3"/>
</dbReference>
<dbReference type="InterPro" id="IPR050331">
    <property type="entry name" value="Zinc_finger"/>
</dbReference>
<gene>
    <name evidence="10" type="ORF">Ciccas_000881</name>
</gene>
<dbReference type="GO" id="GO:0008270">
    <property type="term" value="F:zinc ion binding"/>
    <property type="evidence" value="ECO:0007669"/>
    <property type="project" value="UniProtKB-KW"/>
</dbReference>
<dbReference type="Proteomes" id="UP001626550">
    <property type="component" value="Unassembled WGS sequence"/>
</dbReference>
<feature type="domain" description="C2H2-type" evidence="9">
    <location>
        <begin position="247"/>
        <end position="274"/>
    </location>
</feature>
<dbReference type="PROSITE" id="PS00028">
    <property type="entry name" value="ZINC_FINGER_C2H2_1"/>
    <property type="match status" value="3"/>
</dbReference>
<dbReference type="Pfam" id="PF00096">
    <property type="entry name" value="zf-C2H2"/>
    <property type="match status" value="1"/>
</dbReference>
<dbReference type="PANTHER" id="PTHR16515:SF66">
    <property type="entry name" value="C2H2-TYPE DOMAIN-CONTAINING PROTEIN"/>
    <property type="match status" value="1"/>
</dbReference>
<feature type="domain" description="C2H2-type" evidence="9">
    <location>
        <begin position="219"/>
        <end position="246"/>
    </location>
</feature>
<dbReference type="SUPFAM" id="SSF57667">
    <property type="entry name" value="beta-beta-alpha zinc fingers"/>
    <property type="match status" value="2"/>
</dbReference>
<evidence type="ECO:0000313" key="11">
    <source>
        <dbReference type="Proteomes" id="UP001626550"/>
    </source>
</evidence>
<feature type="region of interest" description="Disordered" evidence="8">
    <location>
        <begin position="128"/>
        <end position="164"/>
    </location>
</feature>
<dbReference type="InterPro" id="IPR013087">
    <property type="entry name" value="Znf_C2H2_type"/>
</dbReference>
<organism evidence="10 11">
    <name type="scientific">Cichlidogyrus casuarinus</name>
    <dbReference type="NCBI Taxonomy" id="1844966"/>
    <lineage>
        <taxon>Eukaryota</taxon>
        <taxon>Metazoa</taxon>
        <taxon>Spiralia</taxon>
        <taxon>Lophotrochozoa</taxon>
        <taxon>Platyhelminthes</taxon>
        <taxon>Monogenea</taxon>
        <taxon>Monopisthocotylea</taxon>
        <taxon>Dactylogyridea</taxon>
        <taxon>Ancyrocephalidae</taxon>
        <taxon>Cichlidogyrus</taxon>
    </lineage>
</organism>
<keyword evidence="2" id="KW-0479">Metal-binding</keyword>
<dbReference type="InterPro" id="IPR036236">
    <property type="entry name" value="Znf_C2H2_sf"/>
</dbReference>
<name>A0ABD2QLM3_9PLAT</name>
<evidence type="ECO:0000256" key="4">
    <source>
        <dbReference type="ARBA" id="ARBA00022771"/>
    </source>
</evidence>
<protein>
    <recommendedName>
        <fullName evidence="9">C2H2-type domain-containing protein</fullName>
    </recommendedName>
</protein>
<reference evidence="10 11" key="1">
    <citation type="submission" date="2024-11" db="EMBL/GenBank/DDBJ databases">
        <title>Adaptive evolution of stress response genes in parasites aligns with host niche diversity.</title>
        <authorList>
            <person name="Hahn C."/>
            <person name="Resl P."/>
        </authorList>
    </citation>
    <scope>NUCLEOTIDE SEQUENCE [LARGE SCALE GENOMIC DNA]</scope>
    <source>
        <strain evidence="10">EGGRZ-B1_66</strain>
        <tissue evidence="10">Body</tissue>
    </source>
</reference>